<dbReference type="PRINTS" id="PR00119">
    <property type="entry name" value="CATATPASE"/>
</dbReference>
<dbReference type="SUPFAM" id="SSF56784">
    <property type="entry name" value="HAD-like"/>
    <property type="match status" value="1"/>
</dbReference>
<organism evidence="2 3">
    <name type="scientific">Symbiodinium necroappetens</name>
    <dbReference type="NCBI Taxonomy" id="1628268"/>
    <lineage>
        <taxon>Eukaryota</taxon>
        <taxon>Sar</taxon>
        <taxon>Alveolata</taxon>
        <taxon>Dinophyceae</taxon>
        <taxon>Suessiales</taxon>
        <taxon>Symbiodiniaceae</taxon>
        <taxon>Symbiodinium</taxon>
    </lineage>
</organism>
<sequence>AGLVAELQAAGKRVIFVGDGVNDAPALTSAEVGVAIGAGARLTVDSADVVLVKSELQELLTMKQLALATVFCIKRNFLWAFVFNACMIPLAAGVLHHQGIHLPPAAAAAAMALSSVTAGSWQIIPEIRDPYNFLAGVM</sequence>
<dbReference type="InterPro" id="IPR023214">
    <property type="entry name" value="HAD_sf"/>
</dbReference>
<dbReference type="Proteomes" id="UP000601435">
    <property type="component" value="Unassembled WGS sequence"/>
</dbReference>
<dbReference type="GO" id="GO:0043682">
    <property type="term" value="F:P-type divalent copper transporter activity"/>
    <property type="evidence" value="ECO:0007669"/>
    <property type="project" value="TreeGrafter"/>
</dbReference>
<name>A0A812PJS7_9DINO</name>
<dbReference type="PANTHER" id="PTHR43520">
    <property type="entry name" value="ATP7, ISOFORM B"/>
    <property type="match status" value="1"/>
</dbReference>
<feature type="non-terminal residue" evidence="2">
    <location>
        <position position="1"/>
    </location>
</feature>
<dbReference type="AlphaFoldDB" id="A0A812PJS7"/>
<dbReference type="InterPro" id="IPR036412">
    <property type="entry name" value="HAD-like_sf"/>
</dbReference>
<evidence type="ECO:0000313" key="2">
    <source>
        <dbReference type="EMBL" id="CAE7356260.1"/>
    </source>
</evidence>
<dbReference type="GO" id="GO:0016020">
    <property type="term" value="C:membrane"/>
    <property type="evidence" value="ECO:0007669"/>
    <property type="project" value="TreeGrafter"/>
</dbReference>
<reference evidence="2" key="1">
    <citation type="submission" date="2021-02" db="EMBL/GenBank/DDBJ databases">
        <authorList>
            <person name="Dougan E. K."/>
            <person name="Rhodes N."/>
            <person name="Thang M."/>
            <person name="Chan C."/>
        </authorList>
    </citation>
    <scope>NUCLEOTIDE SEQUENCE</scope>
</reference>
<dbReference type="GO" id="GO:0055070">
    <property type="term" value="P:copper ion homeostasis"/>
    <property type="evidence" value="ECO:0007669"/>
    <property type="project" value="TreeGrafter"/>
</dbReference>
<evidence type="ECO:0000256" key="1">
    <source>
        <dbReference type="ARBA" id="ARBA00022967"/>
    </source>
</evidence>
<gene>
    <name evidence="2" type="primary">HMA5</name>
    <name evidence="2" type="ORF">SNEC2469_LOCUS9321</name>
</gene>
<dbReference type="Gene3D" id="3.40.50.1000">
    <property type="entry name" value="HAD superfamily/HAD-like"/>
    <property type="match status" value="1"/>
</dbReference>
<keyword evidence="3" id="KW-1185">Reference proteome</keyword>
<dbReference type="GO" id="GO:0005507">
    <property type="term" value="F:copper ion binding"/>
    <property type="evidence" value="ECO:0007669"/>
    <property type="project" value="TreeGrafter"/>
</dbReference>
<dbReference type="PANTHER" id="PTHR43520:SF8">
    <property type="entry name" value="P-TYPE CU(+) TRANSPORTER"/>
    <property type="match status" value="1"/>
</dbReference>
<protein>
    <submittedName>
        <fullName evidence="2">HMA5 protein</fullName>
    </submittedName>
</protein>
<dbReference type="Pfam" id="PF08282">
    <property type="entry name" value="Hydrolase_3"/>
    <property type="match status" value="1"/>
</dbReference>
<evidence type="ECO:0000313" key="3">
    <source>
        <dbReference type="Proteomes" id="UP000601435"/>
    </source>
</evidence>
<comment type="caution">
    <text evidence="2">The sequence shown here is derived from an EMBL/GenBank/DDBJ whole genome shotgun (WGS) entry which is preliminary data.</text>
</comment>
<dbReference type="OrthoDB" id="347742at2759"/>
<dbReference type="EMBL" id="CAJNJA010015097">
    <property type="protein sequence ID" value="CAE7356260.1"/>
    <property type="molecule type" value="Genomic_DNA"/>
</dbReference>
<keyword evidence="1" id="KW-1278">Translocase</keyword>
<proteinExistence type="predicted"/>
<accession>A0A812PJS7</accession>